<dbReference type="PANTHER" id="PTHR46696">
    <property type="entry name" value="P450, PUTATIVE (EUROFUNG)-RELATED"/>
    <property type="match status" value="1"/>
</dbReference>
<evidence type="ECO:0000256" key="8">
    <source>
        <dbReference type="SAM" id="MobiDB-lite"/>
    </source>
</evidence>
<dbReference type="InterPro" id="IPR017972">
    <property type="entry name" value="Cyt_P450_CS"/>
</dbReference>
<dbReference type="GO" id="GO:0005506">
    <property type="term" value="F:iron ion binding"/>
    <property type="evidence" value="ECO:0007669"/>
    <property type="project" value="InterPro"/>
</dbReference>
<evidence type="ECO:0000256" key="7">
    <source>
        <dbReference type="RuleBase" id="RU000461"/>
    </source>
</evidence>
<comment type="similarity">
    <text evidence="1 7">Belongs to the cytochrome P450 family.</text>
</comment>
<dbReference type="FunFam" id="1.10.630.10:FF:000018">
    <property type="entry name" value="Cytochrome P450 monooxygenase"/>
    <property type="match status" value="1"/>
</dbReference>
<reference evidence="9 10" key="1">
    <citation type="submission" date="2020-08" db="EMBL/GenBank/DDBJ databases">
        <title>Sequencing the genomes of 1000 actinobacteria strains.</title>
        <authorList>
            <person name="Klenk H.-P."/>
        </authorList>
    </citation>
    <scope>NUCLEOTIDE SEQUENCE [LARGE SCALE GENOMIC DNA]</scope>
    <source>
        <strain evidence="9 10">DSM 44230</strain>
    </source>
</reference>
<name>A0A7W7CJY6_9PSEU</name>
<evidence type="ECO:0000256" key="2">
    <source>
        <dbReference type="ARBA" id="ARBA00022617"/>
    </source>
</evidence>
<dbReference type="EMBL" id="JACHMH010000001">
    <property type="protein sequence ID" value="MBB4681138.1"/>
    <property type="molecule type" value="Genomic_DNA"/>
</dbReference>
<dbReference type="SUPFAM" id="SSF48264">
    <property type="entry name" value="Cytochrome P450"/>
    <property type="match status" value="1"/>
</dbReference>
<dbReference type="Proteomes" id="UP000533598">
    <property type="component" value="Unassembled WGS sequence"/>
</dbReference>
<dbReference type="InterPro" id="IPR002397">
    <property type="entry name" value="Cyt_P450_B"/>
</dbReference>
<dbReference type="PRINTS" id="PR00385">
    <property type="entry name" value="P450"/>
</dbReference>
<dbReference type="GO" id="GO:0016705">
    <property type="term" value="F:oxidoreductase activity, acting on paired donors, with incorporation or reduction of molecular oxygen"/>
    <property type="evidence" value="ECO:0007669"/>
    <property type="project" value="InterPro"/>
</dbReference>
<dbReference type="GO" id="GO:0020037">
    <property type="term" value="F:heme binding"/>
    <property type="evidence" value="ECO:0007669"/>
    <property type="project" value="InterPro"/>
</dbReference>
<evidence type="ECO:0000313" key="9">
    <source>
        <dbReference type="EMBL" id="MBB4681138.1"/>
    </source>
</evidence>
<dbReference type="Pfam" id="PF00067">
    <property type="entry name" value="p450"/>
    <property type="match status" value="1"/>
</dbReference>
<evidence type="ECO:0000256" key="1">
    <source>
        <dbReference type="ARBA" id="ARBA00010617"/>
    </source>
</evidence>
<sequence>MTETANAPAKAAFPDTRPAGCPFDPAAEYQELRETAPVSQVSCPVGVDAWLVTRYEDVRSVLADPRLSSRAASPSNHVNTEADLDAPAAPGSILHHDGPEHSRLRRLLTPEFTVKRIQAMRPYIADLVDQHIDKMLEGTEADLYHDFGLPIPSLVICELLGVPYADREMFQAASGVLLKVDITQEQRLAASGQVQGYMAQLVMAKMANPTDEDLLGRLIQRATAGGTPLTIEELVTLGISLLIAGHETTANMIALSAAALLQHPDRLAELRADASIAPAAVEEMLRYLSVVQFGVFRRVVEDLPIGEQVFKEGEFVIAALSSGNRQESVFGNPDEIDFGRNASAHLTFGYGAHQCLGQQLARVELQEVFARLYTRIPTLRLAIPFENIEFKHDALVYGVRSLPVTWDAQA</sequence>
<accession>A0A7W7CJY6</accession>
<dbReference type="PROSITE" id="PS00086">
    <property type="entry name" value="CYTOCHROME_P450"/>
    <property type="match status" value="1"/>
</dbReference>
<protein>
    <submittedName>
        <fullName evidence="9">Cytochrome P450</fullName>
    </submittedName>
</protein>
<dbReference type="AlphaFoldDB" id="A0A7W7CJY6"/>
<keyword evidence="4 7" id="KW-0560">Oxidoreductase</keyword>
<keyword evidence="5 7" id="KW-0408">Iron</keyword>
<keyword evidence="2 7" id="KW-0349">Heme</keyword>
<feature type="region of interest" description="Disordered" evidence="8">
    <location>
        <begin position="69"/>
        <end position="88"/>
    </location>
</feature>
<comment type="caution">
    <text evidence="9">The sequence shown here is derived from an EMBL/GenBank/DDBJ whole genome shotgun (WGS) entry which is preliminary data.</text>
</comment>
<keyword evidence="6 7" id="KW-0503">Monooxygenase</keyword>
<dbReference type="RefSeq" id="WP_185007482.1">
    <property type="nucleotide sequence ID" value="NZ_BAAAUI010000045.1"/>
</dbReference>
<keyword evidence="10" id="KW-1185">Reference proteome</keyword>
<dbReference type="Gene3D" id="1.10.630.10">
    <property type="entry name" value="Cytochrome P450"/>
    <property type="match status" value="1"/>
</dbReference>
<dbReference type="CDD" id="cd11030">
    <property type="entry name" value="CYP105-like"/>
    <property type="match status" value="1"/>
</dbReference>
<evidence type="ECO:0000256" key="3">
    <source>
        <dbReference type="ARBA" id="ARBA00022723"/>
    </source>
</evidence>
<gene>
    <name evidence="9" type="ORF">HNR67_007256</name>
</gene>
<dbReference type="PRINTS" id="PR00359">
    <property type="entry name" value="BP450"/>
</dbReference>
<dbReference type="PANTHER" id="PTHR46696:SF1">
    <property type="entry name" value="CYTOCHROME P450 YJIB-RELATED"/>
    <property type="match status" value="1"/>
</dbReference>
<keyword evidence="3 7" id="KW-0479">Metal-binding</keyword>
<organism evidence="9 10">
    <name type="scientific">Crossiella cryophila</name>
    <dbReference type="NCBI Taxonomy" id="43355"/>
    <lineage>
        <taxon>Bacteria</taxon>
        <taxon>Bacillati</taxon>
        <taxon>Actinomycetota</taxon>
        <taxon>Actinomycetes</taxon>
        <taxon>Pseudonocardiales</taxon>
        <taxon>Pseudonocardiaceae</taxon>
        <taxon>Crossiella</taxon>
    </lineage>
</organism>
<evidence type="ECO:0000256" key="5">
    <source>
        <dbReference type="ARBA" id="ARBA00023004"/>
    </source>
</evidence>
<evidence type="ECO:0000256" key="6">
    <source>
        <dbReference type="ARBA" id="ARBA00023033"/>
    </source>
</evidence>
<evidence type="ECO:0000313" key="10">
    <source>
        <dbReference type="Proteomes" id="UP000533598"/>
    </source>
</evidence>
<dbReference type="GO" id="GO:0004497">
    <property type="term" value="F:monooxygenase activity"/>
    <property type="evidence" value="ECO:0007669"/>
    <property type="project" value="UniProtKB-KW"/>
</dbReference>
<feature type="compositionally biased region" description="Polar residues" evidence="8">
    <location>
        <begin position="70"/>
        <end position="79"/>
    </location>
</feature>
<proteinExistence type="inferred from homology"/>
<dbReference type="InterPro" id="IPR001128">
    <property type="entry name" value="Cyt_P450"/>
</dbReference>
<evidence type="ECO:0000256" key="4">
    <source>
        <dbReference type="ARBA" id="ARBA00023002"/>
    </source>
</evidence>
<dbReference type="InterPro" id="IPR036396">
    <property type="entry name" value="Cyt_P450_sf"/>
</dbReference>